<dbReference type="Proteomes" id="UP000676996">
    <property type="component" value="Unassembled WGS sequence"/>
</dbReference>
<organism evidence="1 2">
    <name type="scientific">Stakelama marina</name>
    <dbReference type="NCBI Taxonomy" id="2826939"/>
    <lineage>
        <taxon>Bacteria</taxon>
        <taxon>Pseudomonadati</taxon>
        <taxon>Pseudomonadota</taxon>
        <taxon>Alphaproteobacteria</taxon>
        <taxon>Sphingomonadales</taxon>
        <taxon>Sphingomonadaceae</taxon>
        <taxon>Stakelama</taxon>
    </lineage>
</organism>
<evidence type="ECO:0000313" key="2">
    <source>
        <dbReference type="Proteomes" id="UP000676996"/>
    </source>
</evidence>
<dbReference type="EMBL" id="JAGRQC010000002">
    <property type="protein sequence ID" value="MBR0552655.1"/>
    <property type="molecule type" value="Genomic_DNA"/>
</dbReference>
<comment type="caution">
    <text evidence="1">The sequence shown here is derived from an EMBL/GenBank/DDBJ whole genome shotgun (WGS) entry which is preliminary data.</text>
</comment>
<dbReference type="NCBIfam" id="TIGR02117">
    <property type="entry name" value="chp_urease_rgn"/>
    <property type="match status" value="1"/>
</dbReference>
<dbReference type="AlphaFoldDB" id="A0A8T4IHU1"/>
<keyword evidence="2" id="KW-1185">Reference proteome</keyword>
<dbReference type="InterPro" id="IPR011727">
    <property type="entry name" value="CHP02117"/>
</dbReference>
<proteinExistence type="predicted"/>
<reference evidence="1" key="1">
    <citation type="submission" date="2021-04" db="EMBL/GenBank/DDBJ databases">
        <title>Ouciella asimina sp. nov., isolated from the surface seawater in the hydrothermal field of Okinawa Trough.</title>
        <authorList>
            <person name="Shuang W."/>
        </authorList>
    </citation>
    <scope>NUCLEOTIDE SEQUENCE</scope>
    <source>
        <strain evidence="1">LXI357</strain>
    </source>
</reference>
<dbReference type="RefSeq" id="WP_284053925.1">
    <property type="nucleotide sequence ID" value="NZ_JAGRQC010000002.1"/>
</dbReference>
<evidence type="ECO:0000313" key="1">
    <source>
        <dbReference type="EMBL" id="MBR0552655.1"/>
    </source>
</evidence>
<accession>A0A8T4IHU1</accession>
<name>A0A8T4IHU1_9SPHN</name>
<gene>
    <name evidence="1" type="ORF">J7S20_09080</name>
</gene>
<dbReference type="Pfam" id="PF09601">
    <property type="entry name" value="DUF2459"/>
    <property type="match status" value="1"/>
</dbReference>
<protein>
    <submittedName>
        <fullName evidence="1">TIGR02117 family protein</fullName>
    </submittedName>
</protein>
<sequence>MAAPVRTARRIGRMLIRIAAAIALLCVVYLAAGLVGGAIPANSGRAPPKYGIPIYVADNGIHTDIVMPVSAAGVDWRGLVRPGDIADPRYAAHTHLAFGWGDRTFYVDTPTWADVDPRTVVSAAIGSSDTVLHVEHVPEPPVGPDIRRVLLTRAEYLRLAAYIRASFATGADGRAPSIHGYGPADAFYAARGHYDALHTCNDWTGAALRHAGIRMGQWTPFPVSVMAWL</sequence>